<protein>
    <submittedName>
        <fullName evidence="2">FkbM family methyltransferase</fullName>
    </submittedName>
</protein>
<reference evidence="2 3" key="1">
    <citation type="submission" date="2019-11" db="EMBL/GenBank/DDBJ databases">
        <title>Comparison of genomes from free-living endosymbiotic cyanobacteria isolated from Azolla.</title>
        <authorList>
            <person name="Thiel T."/>
            <person name="Pratte B."/>
        </authorList>
    </citation>
    <scope>NUCLEOTIDE SEQUENCE [LARGE SCALE GENOMIC DNA]</scope>
    <source>
        <strain evidence="2 3">N2B</strain>
    </source>
</reference>
<gene>
    <name evidence="2" type="ORF">GNE12_03155</name>
</gene>
<dbReference type="EMBL" id="JACKZP010000006">
    <property type="protein sequence ID" value="MBC1300910.1"/>
    <property type="molecule type" value="Genomic_DNA"/>
</dbReference>
<dbReference type="InterPro" id="IPR029063">
    <property type="entry name" value="SAM-dependent_MTases_sf"/>
</dbReference>
<keyword evidence="2" id="KW-0489">Methyltransferase</keyword>
<keyword evidence="3" id="KW-1185">Reference proteome</keyword>
<proteinExistence type="predicted"/>
<accession>A0ABR6S3F1</accession>
<dbReference type="Pfam" id="PF05050">
    <property type="entry name" value="Methyltransf_21"/>
    <property type="match status" value="1"/>
</dbReference>
<keyword evidence="2" id="KW-0808">Transferase</keyword>
<dbReference type="PANTHER" id="PTHR32026">
    <property type="entry name" value="METHYLTRANSFERASE-LIKE PROTEIN 24"/>
    <property type="match status" value="1"/>
</dbReference>
<dbReference type="InterPro" id="IPR006342">
    <property type="entry name" value="FkbM_mtfrase"/>
</dbReference>
<dbReference type="GO" id="GO:0008168">
    <property type="term" value="F:methyltransferase activity"/>
    <property type="evidence" value="ECO:0007669"/>
    <property type="project" value="UniProtKB-KW"/>
</dbReference>
<dbReference type="SUPFAM" id="SSF53335">
    <property type="entry name" value="S-adenosyl-L-methionine-dependent methyltransferases"/>
    <property type="match status" value="1"/>
</dbReference>
<evidence type="ECO:0000259" key="1">
    <source>
        <dbReference type="Pfam" id="PF05050"/>
    </source>
</evidence>
<dbReference type="NCBIfam" id="TIGR01444">
    <property type="entry name" value="fkbM_fam"/>
    <property type="match status" value="1"/>
</dbReference>
<dbReference type="InterPro" id="IPR029044">
    <property type="entry name" value="Nucleotide-diphossugar_trans"/>
</dbReference>
<dbReference type="Gene3D" id="3.90.550.10">
    <property type="entry name" value="Spore Coat Polysaccharide Biosynthesis Protein SpsA, Chain A"/>
    <property type="match status" value="1"/>
</dbReference>
<evidence type="ECO:0000313" key="3">
    <source>
        <dbReference type="Proteomes" id="UP000570851"/>
    </source>
</evidence>
<name>A0ABR6S3F1_ANAVA</name>
<dbReference type="SUPFAM" id="SSF53448">
    <property type="entry name" value="Nucleotide-diphospho-sugar transferases"/>
    <property type="match status" value="1"/>
</dbReference>
<dbReference type="PANTHER" id="PTHR32026:SF10">
    <property type="entry name" value="METHYLTRANSFERASE-LIKE PROTEIN 24-RELATED"/>
    <property type="match status" value="1"/>
</dbReference>
<sequence>MKTPVTFLIFNRPDTTEKVFQAIRQAKPPKLLVVADGPRSDRPGEKEKCAAARAIINGVDWECEVLKNYSDVNLGCKKRVSSGLDWVFDTVEESIILEDDCLPNLSFFQFCEELLERYREDNRIAVISGQNVQFGHKRTHYSYYFSRYNHCWGWASWRRAWQNFDYDMQLWPLIKENGWLKDILKDEIAVKYWTKIFQDTYDDKTNSWAYRWTFSCWTQNHLSILSNINLISNIGFAREATNTKKDVSIFSKIPTEEIYFPLKHPPFIVQDIESDHFTQRTLYCPPLINRINTKIKNIYSDILGVYYLIFMFLKQLILKGIKKSSNFICRALGRDNITFTKIFPRNDLVELGTKYGGWVIPKNLLDSGSIVYCVGCGEDISFDLSLIDKVGCNILGFDPTPRAIQYVKKVTINNTKYHFNEVGVWDKDDVLKFYAPKNSDHVSHSLLNLQRTSKYFEAKVKRLSTIMQEHNHKKIDLLKLDIEGAEYKVINSIIEDELDIKIICVEYDEYFNPLDSSYKLRIKQSINKLVNAGFSLVCTQGNGNYTFVKR</sequence>
<dbReference type="Gene3D" id="3.40.50.150">
    <property type="entry name" value="Vaccinia Virus protein VP39"/>
    <property type="match status" value="1"/>
</dbReference>
<dbReference type="Proteomes" id="UP000570851">
    <property type="component" value="Unassembled WGS sequence"/>
</dbReference>
<dbReference type="GO" id="GO:0032259">
    <property type="term" value="P:methylation"/>
    <property type="evidence" value="ECO:0007669"/>
    <property type="project" value="UniProtKB-KW"/>
</dbReference>
<organism evidence="2 3">
    <name type="scientific">Trichormus variabilis N2B</name>
    <dbReference type="NCBI Taxonomy" id="2681315"/>
    <lineage>
        <taxon>Bacteria</taxon>
        <taxon>Bacillati</taxon>
        <taxon>Cyanobacteriota</taxon>
        <taxon>Cyanophyceae</taxon>
        <taxon>Nostocales</taxon>
        <taxon>Nostocaceae</taxon>
        <taxon>Trichormus</taxon>
    </lineage>
</organism>
<comment type="caution">
    <text evidence="2">The sequence shown here is derived from an EMBL/GenBank/DDBJ whole genome shotgun (WGS) entry which is preliminary data.</text>
</comment>
<evidence type="ECO:0000313" key="2">
    <source>
        <dbReference type="EMBL" id="MBC1300910.1"/>
    </source>
</evidence>
<feature type="domain" description="Methyltransferase FkbM" evidence="1">
    <location>
        <begin position="391"/>
        <end position="508"/>
    </location>
</feature>
<dbReference type="InterPro" id="IPR026913">
    <property type="entry name" value="METTL24"/>
</dbReference>